<name>A0A9Q3CX90_9BASI</name>
<protein>
    <submittedName>
        <fullName evidence="1">Uncharacterized protein</fullName>
    </submittedName>
</protein>
<dbReference type="AlphaFoldDB" id="A0A9Q3CX90"/>
<sequence>MDRDSGNVKLKHHVKFKRTIFSTKVLENSETDLQSFCIDDEESPPISQIIENHKTHTIEENTCPMSPDGSDNSFNYVCLQVAPETTMTEINLPKHKGYETRHHCVNYTGSIYPSPKTYEQAISGPDGE</sequence>
<reference evidence="1" key="1">
    <citation type="submission" date="2021-03" db="EMBL/GenBank/DDBJ databases">
        <title>Draft genome sequence of rust myrtle Austropuccinia psidii MF-1, a brazilian biotype.</title>
        <authorList>
            <person name="Quecine M.C."/>
            <person name="Pachon D.M.R."/>
            <person name="Bonatelli M.L."/>
            <person name="Correr F.H."/>
            <person name="Franceschini L.M."/>
            <person name="Leite T.F."/>
            <person name="Margarido G.R.A."/>
            <person name="Almeida C.A."/>
            <person name="Ferrarezi J.A."/>
            <person name="Labate C.A."/>
        </authorList>
    </citation>
    <scope>NUCLEOTIDE SEQUENCE</scope>
    <source>
        <strain evidence="1">MF-1</strain>
    </source>
</reference>
<keyword evidence="2" id="KW-1185">Reference proteome</keyword>
<accession>A0A9Q3CX90</accession>
<organism evidence="1 2">
    <name type="scientific">Austropuccinia psidii MF-1</name>
    <dbReference type="NCBI Taxonomy" id="1389203"/>
    <lineage>
        <taxon>Eukaryota</taxon>
        <taxon>Fungi</taxon>
        <taxon>Dikarya</taxon>
        <taxon>Basidiomycota</taxon>
        <taxon>Pucciniomycotina</taxon>
        <taxon>Pucciniomycetes</taxon>
        <taxon>Pucciniales</taxon>
        <taxon>Sphaerophragmiaceae</taxon>
        <taxon>Austropuccinia</taxon>
    </lineage>
</organism>
<comment type="caution">
    <text evidence="1">The sequence shown here is derived from an EMBL/GenBank/DDBJ whole genome shotgun (WGS) entry which is preliminary data.</text>
</comment>
<gene>
    <name evidence="1" type="ORF">O181_031040</name>
</gene>
<dbReference type="EMBL" id="AVOT02011027">
    <property type="protein sequence ID" value="MBW0491325.1"/>
    <property type="molecule type" value="Genomic_DNA"/>
</dbReference>
<evidence type="ECO:0000313" key="1">
    <source>
        <dbReference type="EMBL" id="MBW0491325.1"/>
    </source>
</evidence>
<proteinExistence type="predicted"/>
<evidence type="ECO:0000313" key="2">
    <source>
        <dbReference type="Proteomes" id="UP000765509"/>
    </source>
</evidence>
<dbReference type="Proteomes" id="UP000765509">
    <property type="component" value="Unassembled WGS sequence"/>
</dbReference>